<dbReference type="InterPro" id="IPR003439">
    <property type="entry name" value="ABC_transporter-like_ATP-bd"/>
</dbReference>
<feature type="domain" description="ABC transporter" evidence="3">
    <location>
        <begin position="17"/>
        <end position="58"/>
    </location>
</feature>
<evidence type="ECO:0000256" key="1">
    <source>
        <dbReference type="ARBA" id="ARBA00022741"/>
    </source>
</evidence>
<dbReference type="PANTHER" id="PTHR43158:SF2">
    <property type="entry name" value="SKFA PEPTIDE EXPORT ATP-BINDING PROTEIN SKFE"/>
    <property type="match status" value="1"/>
</dbReference>
<accession>T1AU29</accession>
<dbReference type="Pfam" id="PF00005">
    <property type="entry name" value="ABC_tran"/>
    <property type="match status" value="1"/>
</dbReference>
<keyword evidence="1" id="KW-0547">Nucleotide-binding</keyword>
<evidence type="ECO:0000256" key="2">
    <source>
        <dbReference type="ARBA" id="ARBA00022840"/>
    </source>
</evidence>
<reference evidence="4" key="1">
    <citation type="submission" date="2013-08" db="EMBL/GenBank/DDBJ databases">
        <authorList>
            <person name="Mendez C."/>
            <person name="Richter M."/>
            <person name="Ferrer M."/>
            <person name="Sanchez J."/>
        </authorList>
    </citation>
    <scope>NUCLEOTIDE SEQUENCE</scope>
</reference>
<evidence type="ECO:0000313" key="4">
    <source>
        <dbReference type="EMBL" id="EQD60957.1"/>
    </source>
</evidence>
<gene>
    <name evidence="4" type="ORF">B2A_03414</name>
</gene>
<protein>
    <recommendedName>
        <fullName evidence="3">ABC transporter domain-containing protein</fullName>
    </recommendedName>
</protein>
<comment type="caution">
    <text evidence="4">The sequence shown here is derived from an EMBL/GenBank/DDBJ whole genome shotgun (WGS) entry which is preliminary data.</text>
</comment>
<keyword evidence="2" id="KW-0067">ATP-binding</keyword>
<organism evidence="4">
    <name type="scientific">mine drainage metagenome</name>
    <dbReference type="NCBI Taxonomy" id="410659"/>
    <lineage>
        <taxon>unclassified sequences</taxon>
        <taxon>metagenomes</taxon>
        <taxon>ecological metagenomes</taxon>
    </lineage>
</organism>
<dbReference type="GO" id="GO:0016887">
    <property type="term" value="F:ATP hydrolysis activity"/>
    <property type="evidence" value="ECO:0007669"/>
    <property type="project" value="InterPro"/>
</dbReference>
<dbReference type="SUPFAM" id="SSF52540">
    <property type="entry name" value="P-loop containing nucleoside triphosphate hydrolases"/>
    <property type="match status" value="1"/>
</dbReference>
<name>T1AU29_9ZZZZ</name>
<dbReference type="AlphaFoldDB" id="T1AU29"/>
<proteinExistence type="predicted"/>
<evidence type="ECO:0000259" key="3">
    <source>
        <dbReference type="Pfam" id="PF00005"/>
    </source>
</evidence>
<dbReference type="EMBL" id="AUZZ01002285">
    <property type="protein sequence ID" value="EQD60957.1"/>
    <property type="molecule type" value="Genomic_DNA"/>
</dbReference>
<dbReference type="Gene3D" id="3.40.50.300">
    <property type="entry name" value="P-loop containing nucleotide triphosphate hydrolases"/>
    <property type="match status" value="1"/>
</dbReference>
<dbReference type="PANTHER" id="PTHR43158">
    <property type="entry name" value="SKFA PEPTIDE EXPORT ATP-BINDING PROTEIN SKFE"/>
    <property type="match status" value="1"/>
</dbReference>
<reference evidence="4" key="2">
    <citation type="journal article" date="2014" name="ISME J.">
        <title>Microbial stratification in low pH oxic and suboxic macroscopic growths along an acid mine drainage.</title>
        <authorList>
            <person name="Mendez-Garcia C."/>
            <person name="Mesa V."/>
            <person name="Sprenger R.R."/>
            <person name="Richter M."/>
            <person name="Diez M.S."/>
            <person name="Solano J."/>
            <person name="Bargiela R."/>
            <person name="Golyshina O.V."/>
            <person name="Manteca A."/>
            <person name="Ramos J.L."/>
            <person name="Gallego J.R."/>
            <person name="Llorente I."/>
            <person name="Martins Dos Santos V.A."/>
            <person name="Jensen O.N."/>
            <person name="Pelaez A.I."/>
            <person name="Sanchez J."/>
            <person name="Ferrer M."/>
        </authorList>
    </citation>
    <scope>NUCLEOTIDE SEQUENCE</scope>
</reference>
<feature type="non-terminal residue" evidence="4">
    <location>
        <position position="61"/>
    </location>
</feature>
<dbReference type="InterPro" id="IPR027417">
    <property type="entry name" value="P-loop_NTPase"/>
</dbReference>
<dbReference type="GO" id="GO:0005524">
    <property type="term" value="F:ATP binding"/>
    <property type="evidence" value="ECO:0007669"/>
    <property type="project" value="UniProtKB-KW"/>
</dbReference>
<sequence length="61" mass="6337">MISFRGVALRRGGRLLLSGLDLNVHAGWRVGVVGRNGSGKSSLFAALKGELEADAGSLDMP</sequence>